<evidence type="ECO:0008006" key="4">
    <source>
        <dbReference type="Google" id="ProtNLM"/>
    </source>
</evidence>
<dbReference type="AlphaFoldDB" id="A0A1B0AJA9"/>
<organism evidence="2 3">
    <name type="scientific">Glossina pallidipes</name>
    <name type="common">Tsetse fly</name>
    <dbReference type="NCBI Taxonomy" id="7398"/>
    <lineage>
        <taxon>Eukaryota</taxon>
        <taxon>Metazoa</taxon>
        <taxon>Ecdysozoa</taxon>
        <taxon>Arthropoda</taxon>
        <taxon>Hexapoda</taxon>
        <taxon>Insecta</taxon>
        <taxon>Pterygota</taxon>
        <taxon>Neoptera</taxon>
        <taxon>Endopterygota</taxon>
        <taxon>Diptera</taxon>
        <taxon>Brachycera</taxon>
        <taxon>Muscomorpha</taxon>
        <taxon>Hippoboscoidea</taxon>
        <taxon>Glossinidae</taxon>
        <taxon>Glossina</taxon>
    </lineage>
</organism>
<evidence type="ECO:0000313" key="2">
    <source>
        <dbReference type="EnsemblMetazoa" id="GPAI047642-PA"/>
    </source>
</evidence>
<dbReference type="VEuPathDB" id="VectorBase:GPAI047642"/>
<dbReference type="Proteomes" id="UP000092445">
    <property type="component" value="Unassembled WGS sequence"/>
</dbReference>
<feature type="transmembrane region" description="Helical" evidence="1">
    <location>
        <begin position="20"/>
        <end position="39"/>
    </location>
</feature>
<keyword evidence="1" id="KW-0472">Membrane</keyword>
<evidence type="ECO:0000313" key="3">
    <source>
        <dbReference type="Proteomes" id="UP000092445"/>
    </source>
</evidence>
<keyword evidence="1" id="KW-1133">Transmembrane helix</keyword>
<proteinExistence type="predicted"/>
<name>A0A1B0AJA9_GLOPL</name>
<reference evidence="3" key="1">
    <citation type="submission" date="2014-03" db="EMBL/GenBank/DDBJ databases">
        <authorList>
            <person name="Aksoy S."/>
            <person name="Warren W."/>
            <person name="Wilson R.K."/>
        </authorList>
    </citation>
    <scope>NUCLEOTIDE SEQUENCE [LARGE SCALE GENOMIC DNA]</scope>
    <source>
        <strain evidence="3">IAEA</strain>
    </source>
</reference>
<reference evidence="2" key="2">
    <citation type="submission" date="2020-05" db="UniProtKB">
        <authorList>
            <consortium name="EnsemblMetazoa"/>
        </authorList>
    </citation>
    <scope>IDENTIFICATION</scope>
    <source>
        <strain evidence="2">IAEA</strain>
    </source>
</reference>
<sequence length="163" mass="17647">MKIVSLKTSFFGLYGTPKALIVHLQTLILILLIAVECTLSTPLKIKPKTFGPGGGLGIGFSTAFGLHSNLYNSYGNYGNGHGYASNGHYRPFSYYTPGISNFGAYPGYQTYQNPYQSYLNGYHNPGYPGYGYGGHGYANQFGGQYTQHHHESGSYGGGGHFFG</sequence>
<protein>
    <recommendedName>
        <fullName evidence="4">Pupal cuticle protein Edg-91</fullName>
    </recommendedName>
</protein>
<evidence type="ECO:0000256" key="1">
    <source>
        <dbReference type="SAM" id="Phobius"/>
    </source>
</evidence>
<keyword evidence="3" id="KW-1185">Reference proteome</keyword>
<dbReference type="EnsemblMetazoa" id="GPAI047642-RA">
    <property type="protein sequence ID" value="GPAI047642-PA"/>
    <property type="gene ID" value="GPAI047642"/>
</dbReference>
<keyword evidence="1" id="KW-0812">Transmembrane</keyword>
<accession>A0A1B0AJA9</accession>